<feature type="domain" description="SRCR" evidence="10">
    <location>
        <begin position="1813"/>
        <end position="1917"/>
    </location>
</feature>
<dbReference type="InterPro" id="IPR001190">
    <property type="entry name" value="SRCR"/>
</dbReference>
<feature type="disulfide bond" evidence="7">
    <location>
        <begin position="1886"/>
        <end position="1896"/>
    </location>
</feature>
<keyword evidence="12" id="KW-1185">Reference proteome</keyword>
<dbReference type="FunFam" id="3.40.50.410:FF:000004">
    <property type="entry name" value="collagen alpha-6(VI) chain"/>
    <property type="match status" value="4"/>
</dbReference>
<dbReference type="Pfam" id="PF00092">
    <property type="entry name" value="VWA"/>
    <property type="match status" value="8"/>
</dbReference>
<comment type="caution">
    <text evidence="7">Lacks conserved residue(s) required for the propagation of feature annotation.</text>
</comment>
<evidence type="ECO:0000256" key="3">
    <source>
        <dbReference type="ARBA" id="ARBA00022729"/>
    </source>
</evidence>
<organism evidence="11 12">
    <name type="scientific">Sinanodonta woodiana</name>
    <name type="common">Chinese pond mussel</name>
    <name type="synonym">Anodonta woodiana</name>
    <dbReference type="NCBI Taxonomy" id="1069815"/>
    <lineage>
        <taxon>Eukaryota</taxon>
        <taxon>Metazoa</taxon>
        <taxon>Spiralia</taxon>
        <taxon>Lophotrochozoa</taxon>
        <taxon>Mollusca</taxon>
        <taxon>Bivalvia</taxon>
        <taxon>Autobranchia</taxon>
        <taxon>Heteroconchia</taxon>
        <taxon>Palaeoheterodonta</taxon>
        <taxon>Unionida</taxon>
        <taxon>Unionoidea</taxon>
        <taxon>Unionidae</taxon>
        <taxon>Unioninae</taxon>
        <taxon>Sinanodonta</taxon>
    </lineage>
</organism>
<proteinExistence type="predicted"/>
<evidence type="ECO:0000313" key="12">
    <source>
        <dbReference type="Proteomes" id="UP001634394"/>
    </source>
</evidence>
<dbReference type="FunFam" id="3.10.250.10:FF:000001">
    <property type="entry name" value="Lysyl oxidase 4 isoform X1"/>
    <property type="match status" value="1"/>
</dbReference>
<sequence length="2044" mass="221710">MKKLALLKEFYVAMVTPKPGTVVRNPQTCVLAKTDLVIILDASTSVTEPNYKKMLAFCKDILKDADIDSGCVRVGVVIYSTDVQIQFHLNRYSTKSALFAAIDKIRYIYGSTNTADGLKIMRTKMFTPANGDRPDVNNVAMIMTDGISNINARRTIPEAEQARAAGIHIYAVGIGLSDTKELNAMASPPASENSFSVKEFDDLAGLAENIFSSVFPGTTCLAPLPTETTTKLTTTTIPLTMPTTTTKLTPTADPACGLAKVDLVIVLDASTSVTEPNYKKMLSFCKDFLKDADIDSGSVRVGIVIYSTDVQIQFHLNEHSTKDAVFKAIDKIPYISGATNTADALQTMRMKMYTEENGDRSDVRNIAMVMTDGISNINARRTIPEAELARTLGIHIYAIGIGLSGTKELDAIATPPARENSFAVLDFNELAGLAFQMYSSICPGSTRLPLVPTETTTTFTTIIPLTMPTTTTKLTPTADPACGLAKVDLVIVLDASTSVTEPNYKKMLSFCKDFLKDADIDSGSVRVGIVIYSTDVQIQFHLNEHSTKDAVFKAIDKIPYIYGSTNTADALQTMRMKMYTEENGDRSDVRNVALVMTDGISNINARRTIPEAELARTAGIHIYAIGIGLSDTKELDAIATPPARENSFAVLDFNELAGLAFQMYSSICPGSTRLPLVPTETTTTFTTIIPLTMPTTTTKLTPTADPACGLAKVDLVIVLDASTSVTEPNYKKMLSFCKDFLKDADIDSGSVRVGIAIYSTDVQIKFHLNEHSTKDAVFKAIDKIPYISGATNTADALQTMRMKMYTEENGDRSDVRNIAMVMTDGISNINARRTIPEAELARTAGIHIYAIGIGLSGTKELDAIATPPARENSFAVLDFNELAGLAFQMYSSICPGSTRLPLVPTETTTTFTTIIPLTMPTTTTKLTPTADPACGLAKVDLVIVLDASTSVTEPNYKKMLSFCKDFLKDADIDSGSVRVGIVIYSTDVQIQFHLNEHSTKDAVFKAIDKIPYIYGSTNTADALQTMRMKMYTEDNGDRSDVRNVALVMTDGISNINARRTIPEAELARTAGIHIYAIGIGLSDTKELDAIATPPARENSFAVLDFNELAGLAFQMYSSICPGSTRLPLVPTETTTTFTTIIPLTMPTTTTKLTPTADPACGLAKVDLVIVLDASTSVTEPNYKKMLSFCKDFLKDADIDSGSVRVGIVIYSTDVQIQFHLNEHSTKDAVFKAIDKIPYIYGSTNTAYALQTMRMKMYTEDNGDRSDVRNVALVMTDGISNINARRTIPEAELARTLGIHIYAIGIGLSDTKELDAIATPPARENSFAVLDFNELAGLAFQMYSSICPGSTRLPLVPTETTTTFTTIIPLTMPTTTTKLTPTTDPACGLAKVDLVIVLDASTSVTEPNYKKMLSFCKDFLKDADIDSGSVRVGIVIYSTDVQIQFHLNEHSTKDAVFKAVDKIPYIYGSTNTADALQTMRMKMYTEDNGDRSDVRNVALVMTDGISNINARRTIPEAELARTLGIHIYAIGIGLSDTKELDAIATPPARENSFAVLDFNELAGLAVRMYSSICPACSLSKVDLVFILDASTSVTKANYKKMLAFCKNVLGYTDIDSGNVRVGVVIYSTDVDIQFHLNQYSKITDVFTAIDNIPYIYGSTNTADGLRTMRTEMFTVANGDRPDADNVAVIITDGISNINARRTVPEAVQARAMGIHIYAIGIGLSDSTELDAIASEPAKDNSFSIQVFDELVGLENTILSSICLEFGKTERGAAPPTSMPPTTTTSMPPTTTSITNTEAITPLTDESVDNTIPQVRLVGGTEPWEGILEIMHNGVWGTVCDDYVTIMTAKVVCRMLHLPTDMAALTDADQFSTVSTSSLPIWLDDVKCAGTESSIGECSHRPWGDNNCGHYEDVAIRCGNHGIECYHCEGISNPSNCRDTTFCSSFESCQISMYENNQQVLYSQSCQSKLVCDTLSYVPSIIDIIRRKPATALRTTCCKTALCNNAINAHGNHVTGGAPDDNTIPQVRLVGGTGPWEGIVEIMHNG</sequence>
<evidence type="ECO:0000256" key="7">
    <source>
        <dbReference type="PROSITE-ProRule" id="PRU00196"/>
    </source>
</evidence>
<dbReference type="Pfam" id="PF00530">
    <property type="entry name" value="SRCR"/>
    <property type="match status" value="1"/>
</dbReference>
<dbReference type="PANTHER" id="PTHR24020">
    <property type="entry name" value="COLLAGEN ALPHA"/>
    <property type="match status" value="1"/>
</dbReference>
<keyword evidence="2" id="KW-0964">Secreted</keyword>
<feature type="domain" description="VWFA" evidence="9">
    <location>
        <begin position="488"/>
        <end position="667"/>
    </location>
</feature>
<dbReference type="Gene3D" id="3.40.50.410">
    <property type="entry name" value="von Willebrand factor, type A domain"/>
    <property type="match status" value="8"/>
</dbReference>
<evidence type="ECO:0000256" key="8">
    <source>
        <dbReference type="SAM" id="MobiDB-lite"/>
    </source>
</evidence>
<evidence type="ECO:0000256" key="1">
    <source>
        <dbReference type="ARBA" id="ARBA00004613"/>
    </source>
</evidence>
<dbReference type="InterPro" id="IPR036772">
    <property type="entry name" value="SRCR-like_dom_sf"/>
</dbReference>
<comment type="caution">
    <text evidence="11">The sequence shown here is derived from an EMBL/GenBank/DDBJ whole genome shotgun (WGS) entry which is preliminary data.</text>
</comment>
<dbReference type="InterPro" id="IPR002035">
    <property type="entry name" value="VWF_A"/>
</dbReference>
<protein>
    <recommendedName>
        <fullName evidence="13">COL6A</fullName>
    </recommendedName>
</protein>
<name>A0ABD3UZ32_SINWO</name>
<reference evidence="11 12" key="1">
    <citation type="submission" date="2024-11" db="EMBL/GenBank/DDBJ databases">
        <title>Chromosome-level genome assembly of the freshwater bivalve Anodonta woodiana.</title>
        <authorList>
            <person name="Chen X."/>
        </authorList>
    </citation>
    <scope>NUCLEOTIDE SEQUENCE [LARGE SCALE GENOMIC DNA]</scope>
    <source>
        <strain evidence="11">MN2024</strain>
        <tissue evidence="11">Gills</tissue>
    </source>
</reference>
<dbReference type="CDD" id="cd01450">
    <property type="entry name" value="vWFA_subfamily_ECM"/>
    <property type="match status" value="8"/>
</dbReference>
<evidence type="ECO:0000259" key="10">
    <source>
        <dbReference type="PROSITE" id="PS50287"/>
    </source>
</evidence>
<keyword evidence="4" id="KW-0677">Repeat</keyword>
<dbReference type="Gene3D" id="3.10.250.10">
    <property type="entry name" value="SRCR-like domain"/>
    <property type="match status" value="1"/>
</dbReference>
<evidence type="ECO:0000259" key="9">
    <source>
        <dbReference type="PROSITE" id="PS50234"/>
    </source>
</evidence>
<evidence type="ECO:0000256" key="5">
    <source>
        <dbReference type="ARBA" id="ARBA00023157"/>
    </source>
</evidence>
<dbReference type="PRINTS" id="PR00453">
    <property type="entry name" value="VWFADOMAIN"/>
</dbReference>
<feature type="domain" description="VWFA" evidence="9">
    <location>
        <begin position="1581"/>
        <end position="1760"/>
    </location>
</feature>
<dbReference type="SUPFAM" id="SSF56487">
    <property type="entry name" value="SRCR-like"/>
    <property type="match status" value="1"/>
</dbReference>
<evidence type="ECO:0000313" key="11">
    <source>
        <dbReference type="EMBL" id="KAL3854705.1"/>
    </source>
</evidence>
<dbReference type="PANTHER" id="PTHR24020:SF84">
    <property type="entry name" value="VWFA DOMAIN-CONTAINING PROTEIN"/>
    <property type="match status" value="1"/>
</dbReference>
<evidence type="ECO:0000256" key="6">
    <source>
        <dbReference type="ARBA" id="ARBA00023180"/>
    </source>
</evidence>
<comment type="subcellular location">
    <subcellularLocation>
        <location evidence="1">Secreted</location>
    </subcellularLocation>
</comment>
<keyword evidence="3" id="KW-0732">Signal</keyword>
<feature type="region of interest" description="Disordered" evidence="8">
    <location>
        <begin position="1769"/>
        <end position="1789"/>
    </location>
</feature>
<evidence type="ECO:0000256" key="2">
    <source>
        <dbReference type="ARBA" id="ARBA00022525"/>
    </source>
</evidence>
<dbReference type="InterPro" id="IPR036465">
    <property type="entry name" value="vWFA_dom_sf"/>
</dbReference>
<dbReference type="SMART" id="SM00327">
    <property type="entry name" value="VWA"/>
    <property type="match status" value="8"/>
</dbReference>
<dbReference type="SUPFAM" id="SSF53300">
    <property type="entry name" value="vWA-like"/>
    <property type="match status" value="8"/>
</dbReference>
<evidence type="ECO:0008006" key="13">
    <source>
        <dbReference type="Google" id="ProtNLM"/>
    </source>
</evidence>
<feature type="domain" description="VWFA" evidence="9">
    <location>
        <begin position="1166"/>
        <end position="1345"/>
    </location>
</feature>
<feature type="domain" description="VWFA" evidence="9">
    <location>
        <begin position="35"/>
        <end position="210"/>
    </location>
</feature>
<feature type="domain" description="VWFA" evidence="9">
    <location>
        <begin position="1392"/>
        <end position="1571"/>
    </location>
</feature>
<accession>A0ABD3UZ32</accession>
<evidence type="ECO:0000256" key="4">
    <source>
        <dbReference type="ARBA" id="ARBA00022737"/>
    </source>
</evidence>
<dbReference type="Proteomes" id="UP001634394">
    <property type="component" value="Unassembled WGS sequence"/>
</dbReference>
<dbReference type="InterPro" id="IPR050525">
    <property type="entry name" value="ECM_Assembly_Org"/>
</dbReference>
<gene>
    <name evidence="11" type="ORF">ACJMK2_013963</name>
</gene>
<dbReference type="PROSITE" id="PS50234">
    <property type="entry name" value="VWFA"/>
    <property type="match status" value="8"/>
</dbReference>
<keyword evidence="5 7" id="KW-1015">Disulfide bond</keyword>
<feature type="domain" description="VWFA" evidence="9">
    <location>
        <begin position="940"/>
        <end position="1119"/>
    </location>
</feature>
<feature type="compositionally biased region" description="Low complexity" evidence="8">
    <location>
        <begin position="1771"/>
        <end position="1789"/>
    </location>
</feature>
<dbReference type="PROSITE" id="PS50287">
    <property type="entry name" value="SRCR_2"/>
    <property type="match status" value="1"/>
</dbReference>
<dbReference type="PRINTS" id="PR00258">
    <property type="entry name" value="SPERACTRCPTR"/>
</dbReference>
<keyword evidence="6" id="KW-0325">Glycoprotein</keyword>
<dbReference type="SMART" id="SM00202">
    <property type="entry name" value="SR"/>
    <property type="match status" value="1"/>
</dbReference>
<feature type="domain" description="VWFA" evidence="9">
    <location>
        <begin position="262"/>
        <end position="441"/>
    </location>
</feature>
<dbReference type="EMBL" id="JBJQND010000014">
    <property type="protein sequence ID" value="KAL3854705.1"/>
    <property type="molecule type" value="Genomic_DNA"/>
</dbReference>
<dbReference type="GO" id="GO:0005576">
    <property type="term" value="C:extracellular region"/>
    <property type="evidence" value="ECO:0007669"/>
    <property type="project" value="UniProtKB-SubCell"/>
</dbReference>
<feature type="domain" description="VWFA" evidence="9">
    <location>
        <begin position="714"/>
        <end position="893"/>
    </location>
</feature>